<name>A0A821NB75_9NEOP</name>
<gene>
    <name evidence="2" type="ORF">PMACD_LOCUS2477</name>
</gene>
<comment type="caution">
    <text evidence="2">The sequence shown here is derived from an EMBL/GenBank/DDBJ whole genome shotgun (WGS) entry which is preliminary data.</text>
</comment>
<dbReference type="Proteomes" id="UP000663880">
    <property type="component" value="Unassembled WGS sequence"/>
</dbReference>
<proteinExistence type="predicted"/>
<keyword evidence="3" id="KW-1185">Reference proteome</keyword>
<protein>
    <submittedName>
        <fullName evidence="2">Uncharacterized protein</fullName>
    </submittedName>
</protein>
<reference evidence="2" key="1">
    <citation type="submission" date="2021-02" db="EMBL/GenBank/DDBJ databases">
        <authorList>
            <person name="Steward A R."/>
        </authorList>
    </citation>
    <scope>NUCLEOTIDE SEQUENCE</scope>
</reference>
<accession>A0A821NB75</accession>
<dbReference type="AlphaFoldDB" id="A0A821NB75"/>
<feature type="region of interest" description="Disordered" evidence="1">
    <location>
        <begin position="74"/>
        <end position="93"/>
    </location>
</feature>
<sequence length="93" mass="10410">MAFGLLLDSLIGEDPTGSFILLCQIRQPCPADIYIEVSGADPERWKKEHMACLAHYFQPSEEFFKAQDPCCQPKTKEAPSFWPPEPAGISPKL</sequence>
<evidence type="ECO:0000313" key="2">
    <source>
        <dbReference type="EMBL" id="CAF4783568.1"/>
    </source>
</evidence>
<organism evidence="2 3">
    <name type="scientific">Pieris macdunnoughi</name>
    <dbReference type="NCBI Taxonomy" id="345717"/>
    <lineage>
        <taxon>Eukaryota</taxon>
        <taxon>Metazoa</taxon>
        <taxon>Ecdysozoa</taxon>
        <taxon>Arthropoda</taxon>
        <taxon>Hexapoda</taxon>
        <taxon>Insecta</taxon>
        <taxon>Pterygota</taxon>
        <taxon>Neoptera</taxon>
        <taxon>Endopterygota</taxon>
        <taxon>Lepidoptera</taxon>
        <taxon>Glossata</taxon>
        <taxon>Ditrysia</taxon>
        <taxon>Papilionoidea</taxon>
        <taxon>Pieridae</taxon>
        <taxon>Pierinae</taxon>
        <taxon>Pieris</taxon>
    </lineage>
</organism>
<evidence type="ECO:0000313" key="3">
    <source>
        <dbReference type="Proteomes" id="UP000663880"/>
    </source>
</evidence>
<evidence type="ECO:0000256" key="1">
    <source>
        <dbReference type="SAM" id="MobiDB-lite"/>
    </source>
</evidence>
<dbReference type="EMBL" id="CAJOBZ010000004">
    <property type="protein sequence ID" value="CAF4783568.1"/>
    <property type="molecule type" value="Genomic_DNA"/>
</dbReference>